<keyword evidence="1" id="KW-0175">Coiled coil</keyword>
<dbReference type="Proteomes" id="UP001296104">
    <property type="component" value="Unassembled WGS sequence"/>
</dbReference>
<evidence type="ECO:0000313" key="4">
    <source>
        <dbReference type="Proteomes" id="UP001296104"/>
    </source>
</evidence>
<evidence type="ECO:0000256" key="2">
    <source>
        <dbReference type="SAM" id="MobiDB-lite"/>
    </source>
</evidence>
<dbReference type="EMBL" id="CAVMBE010000022">
    <property type="protein sequence ID" value="CAK4001200.1"/>
    <property type="molecule type" value="Genomic_DNA"/>
</dbReference>
<evidence type="ECO:0000256" key="1">
    <source>
        <dbReference type="SAM" id="Coils"/>
    </source>
</evidence>
<feature type="compositionally biased region" description="Low complexity" evidence="2">
    <location>
        <begin position="11"/>
        <end position="28"/>
    </location>
</feature>
<evidence type="ECO:0000313" key="3">
    <source>
        <dbReference type="EMBL" id="CAK4001200.1"/>
    </source>
</evidence>
<accession>A0AAI8YY81</accession>
<keyword evidence="4" id="KW-1185">Reference proteome</keyword>
<feature type="coiled-coil region" evidence="1">
    <location>
        <begin position="138"/>
        <end position="165"/>
    </location>
</feature>
<feature type="region of interest" description="Disordered" evidence="2">
    <location>
        <begin position="1"/>
        <end position="29"/>
    </location>
</feature>
<comment type="caution">
    <text evidence="3">The sequence shown here is derived from an EMBL/GenBank/DDBJ whole genome shotgun (WGS) entry which is preliminary data.</text>
</comment>
<name>A0AAI8YY81_9PEZI</name>
<organism evidence="3 4">
    <name type="scientific">Lecanosticta acicola</name>
    <dbReference type="NCBI Taxonomy" id="111012"/>
    <lineage>
        <taxon>Eukaryota</taxon>
        <taxon>Fungi</taxon>
        <taxon>Dikarya</taxon>
        <taxon>Ascomycota</taxon>
        <taxon>Pezizomycotina</taxon>
        <taxon>Dothideomycetes</taxon>
        <taxon>Dothideomycetidae</taxon>
        <taxon>Mycosphaerellales</taxon>
        <taxon>Mycosphaerellaceae</taxon>
        <taxon>Lecanosticta</taxon>
    </lineage>
</organism>
<protein>
    <submittedName>
        <fullName evidence="3">Uncharacterized protein</fullName>
    </submittedName>
</protein>
<reference evidence="3" key="1">
    <citation type="submission" date="2023-11" db="EMBL/GenBank/DDBJ databases">
        <authorList>
            <person name="Alioto T."/>
            <person name="Alioto T."/>
            <person name="Gomez Garrido J."/>
        </authorList>
    </citation>
    <scope>NUCLEOTIDE SEQUENCE</scope>
</reference>
<proteinExistence type="predicted"/>
<sequence>MGSYSAYPPLVSRRSGVSSTSESTTPSEVDFEDLGKQFQRFGLSNPQRRDSAYTDAQSQQINDQIESFRVQLYLSLIPAGLMPRDAFTVDSRTGVTVLQKPSAQTRLFLVRLETLWQAANFDEDIALHHMLLAVSDRQRDLREREESAELTAQDLERAIARVQREAFTSVTVSTAHHYTTSRRSHSFP</sequence>
<dbReference type="AlphaFoldDB" id="A0AAI8YY81"/>
<gene>
    <name evidence="3" type="ORF">LECACI_7A004182</name>
</gene>